<comment type="caution">
    <text evidence="3">The sequence shown here is derived from an EMBL/GenBank/DDBJ whole genome shotgun (WGS) entry which is preliminary data.</text>
</comment>
<dbReference type="PROSITE" id="PS51257">
    <property type="entry name" value="PROKAR_LIPOPROTEIN"/>
    <property type="match status" value="1"/>
</dbReference>
<feature type="chain" id="PRO_5015987504" description="Haem-binding uptake Tiki superfamily ChaN domain-containing protein" evidence="1">
    <location>
        <begin position="22"/>
        <end position="284"/>
    </location>
</feature>
<organism evidence="3 4">
    <name type="scientific">Corticimicrobacter populi</name>
    <dbReference type="NCBI Taxonomy" id="2175229"/>
    <lineage>
        <taxon>Bacteria</taxon>
        <taxon>Pseudomonadati</taxon>
        <taxon>Pseudomonadota</taxon>
        <taxon>Betaproteobacteria</taxon>
        <taxon>Burkholderiales</taxon>
        <taxon>Alcaligenaceae</taxon>
        <taxon>Corticimicrobacter</taxon>
    </lineage>
</organism>
<dbReference type="InterPro" id="IPR007314">
    <property type="entry name" value="Cofac_haem-bd_dom"/>
</dbReference>
<dbReference type="InterPro" id="IPR016773">
    <property type="entry name" value="Fe3_uptake_reg_CjrA_prd"/>
</dbReference>
<evidence type="ECO:0000256" key="1">
    <source>
        <dbReference type="SAM" id="SignalP"/>
    </source>
</evidence>
<dbReference type="Gene3D" id="3.40.50.11550">
    <property type="match status" value="1"/>
</dbReference>
<evidence type="ECO:0000259" key="2">
    <source>
        <dbReference type="Pfam" id="PF04187"/>
    </source>
</evidence>
<feature type="signal peptide" evidence="1">
    <location>
        <begin position="1"/>
        <end position="21"/>
    </location>
</feature>
<dbReference type="RefSeq" id="WP_109060126.1">
    <property type="nucleotide sequence ID" value="NZ_QETA01000001.1"/>
</dbReference>
<dbReference type="Pfam" id="PF04187">
    <property type="entry name" value="Cofac_haem_bdg"/>
    <property type="match status" value="1"/>
</dbReference>
<evidence type="ECO:0000313" key="3">
    <source>
        <dbReference type="EMBL" id="PWF24721.1"/>
    </source>
</evidence>
<name>A0A2V1K0S6_9BURK</name>
<keyword evidence="1" id="KW-0732">Signal</keyword>
<gene>
    <name evidence="3" type="ORF">DD235_00555</name>
</gene>
<dbReference type="AlphaFoldDB" id="A0A2V1K0S6"/>
<dbReference type="PIRSF" id="PIRSF020419">
    <property type="entry name" value="Fe_uptake_reg_CjrA_prd"/>
    <property type="match status" value="1"/>
</dbReference>
<dbReference type="Proteomes" id="UP000245212">
    <property type="component" value="Unassembled WGS sequence"/>
</dbReference>
<keyword evidence="4" id="KW-1185">Reference proteome</keyword>
<dbReference type="SUPFAM" id="SSF159501">
    <property type="entry name" value="EreA/ChaN-like"/>
    <property type="match status" value="1"/>
</dbReference>
<sequence length="284" mass="31434">MISRLLSFLVLTSLLAACQHAPDPRQHQVVLQQAVAQGYVVRLADGARLSPDALLSELAAAQVLIVGEDHDNLRHHQIEEWLVRTLPEQRPAGSYVLEMARPSQQSALNELQHELQTQPVSAAGTLRRRLDWQDGWPWPLYGNLVIALLSQPQPVLAGNFDTDEMRQIMARQTRPQGALSERPAVADTLAGYIGGSHAGIEKQMPGMIAVQMWRDRRMADTLIAAPKPSVLFAGNIHALKDVGVAMHLRDQWPDQPESAVRVLLLLTQESDADTSHADYLWITG</sequence>
<feature type="domain" description="Haem-binding uptake Tiki superfamily ChaN" evidence="2">
    <location>
        <begin position="54"/>
        <end position="248"/>
    </location>
</feature>
<evidence type="ECO:0000313" key="4">
    <source>
        <dbReference type="Proteomes" id="UP000245212"/>
    </source>
</evidence>
<proteinExistence type="predicted"/>
<reference evidence="4" key="1">
    <citation type="submission" date="2018-05" db="EMBL/GenBank/DDBJ databases">
        <authorList>
            <person name="Li Y."/>
        </authorList>
    </citation>
    <scope>NUCLEOTIDE SEQUENCE [LARGE SCALE GENOMIC DNA]</scope>
    <source>
        <strain evidence="4">3d-2-2</strain>
    </source>
</reference>
<dbReference type="Gene3D" id="1.10.8.760">
    <property type="entry name" value="Haem-binding uptake, Tiki superfamily, ChaN, domain 2"/>
    <property type="match status" value="1"/>
</dbReference>
<protein>
    <recommendedName>
        <fullName evidence="2">Haem-binding uptake Tiki superfamily ChaN domain-containing protein</fullName>
    </recommendedName>
</protein>
<accession>A0A2V1K0S6</accession>
<dbReference type="EMBL" id="QETA01000001">
    <property type="protein sequence ID" value="PWF24721.1"/>
    <property type="molecule type" value="Genomic_DNA"/>
</dbReference>